<evidence type="ECO:0000259" key="2">
    <source>
        <dbReference type="Pfam" id="PF01243"/>
    </source>
</evidence>
<gene>
    <name evidence="3" type="ORF">ACFP3H_01595</name>
</gene>
<dbReference type="SUPFAM" id="SSF50475">
    <property type="entry name" value="FMN-binding split barrel"/>
    <property type="match status" value="1"/>
</dbReference>
<proteinExistence type="predicted"/>
<dbReference type="PANTHER" id="PTHR35176:SF4">
    <property type="entry name" value="PYRIDOXAMINE 5'-PHOSPHATE OXIDASE-RELATED FMN-BINDING"/>
    <property type="match status" value="1"/>
</dbReference>
<dbReference type="Pfam" id="PF01243">
    <property type="entry name" value="PNPOx_N"/>
    <property type="match status" value="1"/>
</dbReference>
<evidence type="ECO:0000256" key="1">
    <source>
        <dbReference type="ARBA" id="ARBA00023002"/>
    </source>
</evidence>
<dbReference type="NCBIfam" id="TIGR03667">
    <property type="entry name" value="Rv3369"/>
    <property type="match status" value="1"/>
</dbReference>
<dbReference type="Proteomes" id="UP001596223">
    <property type="component" value="Unassembled WGS sequence"/>
</dbReference>
<dbReference type="GO" id="GO:0016491">
    <property type="term" value="F:oxidoreductase activity"/>
    <property type="evidence" value="ECO:0007669"/>
    <property type="project" value="UniProtKB-KW"/>
</dbReference>
<dbReference type="Gene3D" id="2.30.110.10">
    <property type="entry name" value="Electron Transport, Fmn-binding Protein, Chain A"/>
    <property type="match status" value="1"/>
</dbReference>
<dbReference type="PANTHER" id="PTHR35176">
    <property type="entry name" value="HEME OXYGENASE HI_0854-RELATED"/>
    <property type="match status" value="1"/>
</dbReference>
<name>A0ABW1JLG7_9NOCA</name>
<dbReference type="InterPro" id="IPR012349">
    <property type="entry name" value="Split_barrel_FMN-bd"/>
</dbReference>
<feature type="domain" description="Pyridoxamine 5'-phosphate oxidase N-terminal" evidence="2">
    <location>
        <begin position="12"/>
        <end position="109"/>
    </location>
</feature>
<evidence type="ECO:0000313" key="4">
    <source>
        <dbReference type="Proteomes" id="UP001596223"/>
    </source>
</evidence>
<evidence type="ECO:0000313" key="3">
    <source>
        <dbReference type="EMBL" id="MFC6009736.1"/>
    </source>
</evidence>
<reference evidence="4" key="1">
    <citation type="journal article" date="2019" name="Int. J. Syst. Evol. Microbiol.">
        <title>The Global Catalogue of Microorganisms (GCM) 10K type strain sequencing project: providing services to taxonomists for standard genome sequencing and annotation.</title>
        <authorList>
            <consortium name="The Broad Institute Genomics Platform"/>
            <consortium name="The Broad Institute Genome Sequencing Center for Infectious Disease"/>
            <person name="Wu L."/>
            <person name="Ma J."/>
        </authorList>
    </citation>
    <scope>NUCLEOTIDE SEQUENCE [LARGE SCALE GENOMIC DNA]</scope>
    <source>
        <strain evidence="4">CCUG 36956</strain>
    </source>
</reference>
<comment type="caution">
    <text evidence="3">The sequence shown here is derived from an EMBL/GenBank/DDBJ whole genome shotgun (WGS) entry which is preliminary data.</text>
</comment>
<organism evidence="3 4">
    <name type="scientific">Nocardia lasii</name>
    <dbReference type="NCBI Taxonomy" id="1616107"/>
    <lineage>
        <taxon>Bacteria</taxon>
        <taxon>Bacillati</taxon>
        <taxon>Actinomycetota</taxon>
        <taxon>Actinomycetes</taxon>
        <taxon>Mycobacteriales</taxon>
        <taxon>Nocardiaceae</taxon>
        <taxon>Nocardia</taxon>
    </lineage>
</organism>
<dbReference type="InterPro" id="IPR019966">
    <property type="entry name" value="F420-dep_enz_PPOX_Rv3369"/>
</dbReference>
<dbReference type="EMBL" id="JBHSQN010000001">
    <property type="protein sequence ID" value="MFC6009736.1"/>
    <property type="molecule type" value="Genomic_DNA"/>
</dbReference>
<sequence length="139" mass="15775">MSIIDAATPFGEEVGKRLIHETVIWLTTVGADTTPQPNPVWFHWENNEFLIFTMPKAKKLRHLAHNPHVSLNFNATKTGGDVAVFTGSARVDEPPTEDEIAHYARKYTKGFVSIKMTEQEFFESYSVPIRITPDKLRGF</sequence>
<keyword evidence="1 3" id="KW-0560">Oxidoreductase</keyword>
<accession>A0ABW1JLG7</accession>
<protein>
    <submittedName>
        <fullName evidence="3">TIGR03667 family PPOX class F420-dependent oxidoreductase</fullName>
        <ecNumber evidence="3">1.-.-.-</ecNumber>
    </submittedName>
</protein>
<dbReference type="InterPro" id="IPR052019">
    <property type="entry name" value="F420H2_bilvrd_red/Heme_oxyg"/>
</dbReference>
<dbReference type="RefSeq" id="WP_378598388.1">
    <property type="nucleotide sequence ID" value="NZ_JBHSQN010000001.1"/>
</dbReference>
<dbReference type="EC" id="1.-.-.-" evidence="3"/>
<dbReference type="InterPro" id="IPR011576">
    <property type="entry name" value="Pyridox_Oxase_N"/>
</dbReference>
<keyword evidence="4" id="KW-1185">Reference proteome</keyword>